<dbReference type="Pfam" id="PF02537">
    <property type="entry name" value="CRCB"/>
    <property type="match status" value="2"/>
</dbReference>
<keyword evidence="11" id="KW-1185">Reference proteome</keyword>
<comment type="catalytic activity">
    <reaction evidence="8">
        <text>fluoride(in) = fluoride(out)</text>
        <dbReference type="Rhea" id="RHEA:76159"/>
        <dbReference type="ChEBI" id="CHEBI:17051"/>
    </reaction>
    <physiologicalReaction direction="left-to-right" evidence="8">
        <dbReference type="Rhea" id="RHEA:76160"/>
    </physiologicalReaction>
</comment>
<feature type="transmembrane region" description="Helical" evidence="9">
    <location>
        <begin position="157"/>
        <end position="180"/>
    </location>
</feature>
<keyword evidence="3" id="KW-1003">Cell membrane</keyword>
<keyword evidence="6 9" id="KW-0472">Membrane</keyword>
<feature type="transmembrane region" description="Helical" evidence="9">
    <location>
        <begin position="187"/>
        <end position="205"/>
    </location>
</feature>
<comment type="subcellular location">
    <subcellularLocation>
        <location evidence="2">Cell membrane</location>
        <topology evidence="2">Multi-pass membrane protein</topology>
    </subcellularLocation>
</comment>
<evidence type="ECO:0008006" key="12">
    <source>
        <dbReference type="Google" id="ProtNLM"/>
    </source>
</evidence>
<evidence type="ECO:0000313" key="10">
    <source>
        <dbReference type="EMBL" id="OBA25512.1"/>
    </source>
</evidence>
<evidence type="ECO:0000256" key="9">
    <source>
        <dbReference type="SAM" id="Phobius"/>
    </source>
</evidence>
<evidence type="ECO:0000256" key="3">
    <source>
        <dbReference type="ARBA" id="ARBA00022475"/>
    </source>
</evidence>
<comment type="similarity">
    <text evidence="7">Belongs to the fluoride channel Fluc/FEX (TC 1.A.43) family.</text>
</comment>
<dbReference type="OrthoDB" id="409792at2759"/>
<keyword evidence="5 9" id="KW-1133">Transmembrane helix</keyword>
<evidence type="ECO:0000256" key="5">
    <source>
        <dbReference type="ARBA" id="ARBA00022989"/>
    </source>
</evidence>
<organism evidence="10 11">
    <name type="scientific">Hanseniaspora valbyensis NRRL Y-1626</name>
    <dbReference type="NCBI Taxonomy" id="766949"/>
    <lineage>
        <taxon>Eukaryota</taxon>
        <taxon>Fungi</taxon>
        <taxon>Dikarya</taxon>
        <taxon>Ascomycota</taxon>
        <taxon>Saccharomycotina</taxon>
        <taxon>Saccharomycetes</taxon>
        <taxon>Saccharomycodales</taxon>
        <taxon>Saccharomycodaceae</taxon>
        <taxon>Hanseniaspora</taxon>
    </lineage>
</organism>
<evidence type="ECO:0000313" key="11">
    <source>
        <dbReference type="Proteomes" id="UP000092321"/>
    </source>
</evidence>
<feature type="transmembrane region" description="Helical" evidence="9">
    <location>
        <begin position="6"/>
        <end position="29"/>
    </location>
</feature>
<evidence type="ECO:0000256" key="8">
    <source>
        <dbReference type="ARBA" id="ARBA00035585"/>
    </source>
</evidence>
<dbReference type="PANTHER" id="PTHR28259:SF1">
    <property type="entry name" value="FLUORIDE EXPORT PROTEIN 1-RELATED"/>
    <property type="match status" value="1"/>
</dbReference>
<dbReference type="AlphaFoldDB" id="A0A1B7T9U8"/>
<comment type="function">
    <text evidence="1">Fluoride channel required for the rapid expulsion of cytoplasmic fluoride.</text>
</comment>
<evidence type="ECO:0000256" key="6">
    <source>
        <dbReference type="ARBA" id="ARBA00023136"/>
    </source>
</evidence>
<feature type="transmembrane region" description="Helical" evidence="9">
    <location>
        <begin position="80"/>
        <end position="103"/>
    </location>
</feature>
<dbReference type="Proteomes" id="UP000092321">
    <property type="component" value="Unassembled WGS sequence"/>
</dbReference>
<feature type="transmembrane region" description="Helical" evidence="9">
    <location>
        <begin position="115"/>
        <end position="137"/>
    </location>
</feature>
<keyword evidence="4 9" id="KW-0812">Transmembrane</keyword>
<proteinExistence type="inferred from homology"/>
<dbReference type="InterPro" id="IPR003691">
    <property type="entry name" value="FluC"/>
</dbReference>
<name>A0A1B7T9U8_9ASCO</name>
<gene>
    <name evidence="10" type="ORF">HANVADRAFT_26913</name>
</gene>
<reference evidence="11" key="1">
    <citation type="journal article" date="2016" name="Proc. Natl. Acad. Sci. U.S.A.">
        <title>Comparative genomics of biotechnologically important yeasts.</title>
        <authorList>
            <person name="Riley R."/>
            <person name="Haridas S."/>
            <person name="Wolfe K.H."/>
            <person name="Lopes M.R."/>
            <person name="Hittinger C.T."/>
            <person name="Goeker M."/>
            <person name="Salamov A.A."/>
            <person name="Wisecaver J.H."/>
            <person name="Long T.M."/>
            <person name="Calvey C.H."/>
            <person name="Aerts A.L."/>
            <person name="Barry K.W."/>
            <person name="Choi C."/>
            <person name="Clum A."/>
            <person name="Coughlan A.Y."/>
            <person name="Deshpande S."/>
            <person name="Douglass A.P."/>
            <person name="Hanson S.J."/>
            <person name="Klenk H.-P."/>
            <person name="LaButti K.M."/>
            <person name="Lapidus A."/>
            <person name="Lindquist E.A."/>
            <person name="Lipzen A.M."/>
            <person name="Meier-Kolthoff J.P."/>
            <person name="Ohm R.A."/>
            <person name="Otillar R.P."/>
            <person name="Pangilinan J.L."/>
            <person name="Peng Y."/>
            <person name="Rokas A."/>
            <person name="Rosa C.A."/>
            <person name="Scheuner C."/>
            <person name="Sibirny A.A."/>
            <person name="Slot J.C."/>
            <person name="Stielow J.B."/>
            <person name="Sun H."/>
            <person name="Kurtzman C.P."/>
            <person name="Blackwell M."/>
            <person name="Grigoriev I.V."/>
            <person name="Jeffries T.W."/>
        </authorList>
    </citation>
    <scope>NUCLEOTIDE SEQUENCE [LARGE SCALE GENOMIC DNA]</scope>
    <source>
        <strain evidence="11">NRRL Y-1626</strain>
    </source>
</reference>
<comment type="caution">
    <text evidence="10">The sequence shown here is derived from an EMBL/GenBank/DDBJ whole genome shotgun (WGS) entry which is preliminary data.</text>
</comment>
<evidence type="ECO:0000256" key="2">
    <source>
        <dbReference type="ARBA" id="ARBA00004651"/>
    </source>
</evidence>
<feature type="transmembrane region" description="Helical" evidence="9">
    <location>
        <begin position="217"/>
        <end position="240"/>
    </location>
</feature>
<accession>A0A1B7T9U8</accession>
<evidence type="ECO:0000256" key="4">
    <source>
        <dbReference type="ARBA" id="ARBA00022692"/>
    </source>
</evidence>
<feature type="transmembrane region" description="Helical" evidence="9">
    <location>
        <begin position="50"/>
        <end position="68"/>
    </location>
</feature>
<evidence type="ECO:0000256" key="7">
    <source>
        <dbReference type="ARBA" id="ARBA00035120"/>
    </source>
</evidence>
<protein>
    <recommendedName>
        <fullName evidence="12">CRCB-domain-containing protein</fullName>
    </recommendedName>
</protein>
<dbReference type="GO" id="GO:1903425">
    <property type="term" value="F:fluoride transmembrane transporter activity"/>
    <property type="evidence" value="ECO:0007669"/>
    <property type="project" value="TreeGrafter"/>
</dbReference>
<dbReference type="PANTHER" id="PTHR28259">
    <property type="entry name" value="FLUORIDE EXPORT PROTEIN 1-RELATED"/>
    <property type="match status" value="1"/>
</dbReference>
<evidence type="ECO:0000256" key="1">
    <source>
        <dbReference type="ARBA" id="ARBA00002598"/>
    </source>
</evidence>
<dbReference type="EMBL" id="LXPE01000082">
    <property type="protein sequence ID" value="OBA25512.1"/>
    <property type="molecule type" value="Genomic_DNA"/>
</dbReference>
<feature type="transmembrane region" description="Helical" evidence="9">
    <location>
        <begin position="284"/>
        <end position="305"/>
    </location>
</feature>
<dbReference type="GO" id="GO:0005886">
    <property type="term" value="C:plasma membrane"/>
    <property type="evidence" value="ECO:0007669"/>
    <property type="project" value="UniProtKB-SubCell"/>
</dbReference>
<sequence length="315" mass="35848">MDLNYSVNGLVFLFDFHVPFIAASIIANISRISLLKLNYLYTDSYVKNGTILYANFTACIFMGILQSFKFEDGDLQTCLTTGFCGSFSSLSTYIWELFIHTVIRAHTYPNRGYSISEFIVGNIVEVSVSMSGLKFGISLGSFIKENYNINSKKLGKIIKYTLALLSIPLLIIMLVLSIAYRHKFDSYWCLSSLFGIFGTYGRFYLSKLNSSSTSQKWQFPVGTFLTNFIASTVLAILLVLLERYTSEYTKKWAIYSLMEGFTASLSTMSTFMNEMNKLKFLKSGWYLVITIFSCYSMFIIILGSYKWTKGLYNIS</sequence>